<evidence type="ECO:0000256" key="5">
    <source>
        <dbReference type="ARBA" id="ARBA00022448"/>
    </source>
</evidence>
<feature type="transmembrane region" description="Helical" evidence="14">
    <location>
        <begin position="676"/>
        <end position="697"/>
    </location>
</feature>
<keyword evidence="7" id="KW-0677">Repeat</keyword>
<feature type="repeat" description="Solcar" evidence="12">
    <location>
        <begin position="136"/>
        <end position="248"/>
    </location>
</feature>
<dbReference type="SUPFAM" id="SSF103506">
    <property type="entry name" value="Mitochondrial carrier"/>
    <property type="match status" value="1"/>
</dbReference>
<evidence type="ECO:0000256" key="2">
    <source>
        <dbReference type="ARBA" id="ARBA00004448"/>
    </source>
</evidence>
<dbReference type="InterPro" id="IPR002794">
    <property type="entry name" value="DUF92_TMEM19"/>
</dbReference>
<dbReference type="AlphaFoldDB" id="A0A8H6FIW2"/>
<evidence type="ECO:0000256" key="12">
    <source>
        <dbReference type="PROSITE-ProRule" id="PRU00282"/>
    </source>
</evidence>
<dbReference type="Pfam" id="PF01940">
    <property type="entry name" value="DUF92"/>
    <property type="match status" value="1"/>
</dbReference>
<evidence type="ECO:0000256" key="11">
    <source>
        <dbReference type="ARBA" id="ARBA00023136"/>
    </source>
</evidence>
<sequence length="706" mass="75291">MGEHNLQRGAPNQSRDEGTIASKGVGNQRHRSKQNLDYVLRTGLAGGLAGCAAKTVVGPLDRVKILFQASNPQFAKYTGSWFGVVTAMRDINRQDGLRGLFRGHSATLLRIFPYAAIKFLAYEQIRSLVITSPAQETPLRRLLSGSLAGVTSVLFTYPLEVIRVRLAFETRKDSRSSLSSICRHIYNEHPPIVARSSISTAPVSVAAVAASTPSSGVINFYRGFTPTLAGMLPYAGMSFLTHDTATDWLRLPALAPYTTTSPPASRDATAPLVLKYWAELLAGGFAGLVSQTASYPLEVVRRRMQVGGAVGDGHRLGMAETGVKVWKEAGFKGFWVGLTIGYVKVVPMVALSSPILKIDDGNLPASLRVMHPYIAAPATLGLVYRAYSKKSLTPFGIVVAALTAVVHAIHPWSIFFALLVVFFLAGTAATKVKHDVKARLTLSSTGASAGEGARTHIQVLANSVVASILILLHYRQLQTRGKHNASGGECWAYGSDLLVVGIVSNYAAVAADTFSSELGILSKSKPRLLTSWNFRQVPPGTNGGVTLAGTLAGFVGAFIIALTSVILIPFCSVDTTIRGKFLGNKPGFEGGDGWGWQEKIFWVIAVTIWGGLGSFLDSALGGWFQASVVDGRTGKVIEGSGGKKVLVSGSRTPANKKSDEPSRRVESGLGLLDNNAVNVLMAFLMSIGGMLISSYVWHVSLRSISS</sequence>
<dbReference type="InterPro" id="IPR018108">
    <property type="entry name" value="MCP_transmembrane"/>
</dbReference>
<dbReference type="RefSeq" id="XP_037156929.1">
    <property type="nucleotide sequence ID" value="XM_037298294.1"/>
</dbReference>
<keyword evidence="16" id="KW-1185">Reference proteome</keyword>
<gene>
    <name evidence="15" type="ORF">HO133_007403</name>
</gene>
<evidence type="ECO:0000256" key="4">
    <source>
        <dbReference type="ARBA" id="ARBA00021935"/>
    </source>
</evidence>
<evidence type="ECO:0000256" key="8">
    <source>
        <dbReference type="ARBA" id="ARBA00022792"/>
    </source>
</evidence>
<evidence type="ECO:0000256" key="3">
    <source>
        <dbReference type="ARBA" id="ARBA00009012"/>
    </source>
</evidence>
<keyword evidence="9 14" id="KW-1133">Transmembrane helix</keyword>
<feature type="transmembrane region" description="Helical" evidence="14">
    <location>
        <begin position="415"/>
        <end position="432"/>
    </location>
</feature>
<evidence type="ECO:0000256" key="14">
    <source>
        <dbReference type="SAM" id="Phobius"/>
    </source>
</evidence>
<reference evidence="15 16" key="1">
    <citation type="journal article" date="2020" name="Genomics">
        <title>Complete, high-quality genomes from long-read metagenomic sequencing of two wolf lichen thalli reveals enigmatic genome architecture.</title>
        <authorList>
            <person name="McKenzie S.K."/>
            <person name="Walston R.F."/>
            <person name="Allen J.L."/>
        </authorList>
    </citation>
    <scope>NUCLEOTIDE SEQUENCE [LARGE SCALE GENOMIC DNA]</scope>
    <source>
        <strain evidence="15">WasteWater1</strain>
    </source>
</reference>
<evidence type="ECO:0000256" key="10">
    <source>
        <dbReference type="ARBA" id="ARBA00023128"/>
    </source>
</evidence>
<feature type="region of interest" description="Disordered" evidence="13">
    <location>
        <begin position="1"/>
        <end position="29"/>
    </location>
</feature>
<feature type="repeat" description="Solcar" evidence="12">
    <location>
        <begin position="37"/>
        <end position="128"/>
    </location>
</feature>
<evidence type="ECO:0000313" key="15">
    <source>
        <dbReference type="EMBL" id="KAF6229287.1"/>
    </source>
</evidence>
<organism evidence="15 16">
    <name type="scientific">Letharia lupina</name>
    <dbReference type="NCBI Taxonomy" id="560253"/>
    <lineage>
        <taxon>Eukaryota</taxon>
        <taxon>Fungi</taxon>
        <taxon>Dikarya</taxon>
        <taxon>Ascomycota</taxon>
        <taxon>Pezizomycotina</taxon>
        <taxon>Lecanoromycetes</taxon>
        <taxon>OSLEUM clade</taxon>
        <taxon>Lecanoromycetidae</taxon>
        <taxon>Lecanorales</taxon>
        <taxon>Lecanorineae</taxon>
        <taxon>Parmeliaceae</taxon>
        <taxon>Letharia</taxon>
    </lineage>
</organism>
<evidence type="ECO:0000256" key="9">
    <source>
        <dbReference type="ARBA" id="ARBA00022989"/>
    </source>
</evidence>
<feature type="transmembrane region" description="Helical" evidence="14">
    <location>
        <begin position="334"/>
        <end position="353"/>
    </location>
</feature>
<dbReference type="GO" id="GO:0005743">
    <property type="term" value="C:mitochondrial inner membrane"/>
    <property type="evidence" value="ECO:0007669"/>
    <property type="project" value="UniProtKB-SubCell"/>
</dbReference>
<dbReference type="PRINTS" id="PR00926">
    <property type="entry name" value="MITOCARRIER"/>
</dbReference>
<comment type="caution">
    <text evidence="15">The sequence shown here is derived from an EMBL/GenBank/DDBJ whole genome shotgun (WGS) entry which is preliminary data.</text>
</comment>
<proteinExistence type="inferred from homology"/>
<dbReference type="PANTHER" id="PTHR24089">
    <property type="entry name" value="SOLUTE CARRIER FAMILY 25"/>
    <property type="match status" value="1"/>
</dbReference>
<evidence type="ECO:0000256" key="7">
    <source>
        <dbReference type="ARBA" id="ARBA00022737"/>
    </source>
</evidence>
<keyword evidence="5" id="KW-0813">Transport</keyword>
<dbReference type="GO" id="GO:0055085">
    <property type="term" value="P:transmembrane transport"/>
    <property type="evidence" value="ECO:0007669"/>
    <property type="project" value="InterPro"/>
</dbReference>
<keyword evidence="8" id="KW-0999">Mitochondrion inner membrane</keyword>
<dbReference type="EMBL" id="JACCJB010000003">
    <property type="protein sequence ID" value="KAF6229287.1"/>
    <property type="molecule type" value="Genomic_DNA"/>
</dbReference>
<dbReference type="InterPro" id="IPR002067">
    <property type="entry name" value="MCP"/>
</dbReference>
<name>A0A8H6FIW2_9LECA</name>
<protein>
    <recommendedName>
        <fullName evidence="4">Mitochondrial thiamine pyrophosphate carrier 1</fullName>
    </recommendedName>
</protein>
<evidence type="ECO:0000256" key="1">
    <source>
        <dbReference type="ARBA" id="ARBA00002238"/>
    </source>
</evidence>
<keyword evidence="10" id="KW-0496">Mitochondrion</keyword>
<evidence type="ECO:0000313" key="16">
    <source>
        <dbReference type="Proteomes" id="UP000593566"/>
    </source>
</evidence>
<feature type="transmembrane region" description="Helical" evidence="14">
    <location>
        <begin position="547"/>
        <end position="570"/>
    </location>
</feature>
<dbReference type="GeneID" id="59335802"/>
<dbReference type="Proteomes" id="UP000593566">
    <property type="component" value="Unassembled WGS sequence"/>
</dbReference>
<accession>A0A8H6FIW2</accession>
<evidence type="ECO:0000256" key="6">
    <source>
        <dbReference type="ARBA" id="ARBA00022692"/>
    </source>
</evidence>
<keyword evidence="6 12" id="KW-0812">Transmembrane</keyword>
<evidence type="ECO:0000256" key="13">
    <source>
        <dbReference type="SAM" id="MobiDB-lite"/>
    </source>
</evidence>
<keyword evidence="11 12" id="KW-0472">Membrane</keyword>
<feature type="transmembrane region" description="Helical" evidence="14">
    <location>
        <begin position="365"/>
        <end position="384"/>
    </location>
</feature>
<dbReference type="Pfam" id="PF00153">
    <property type="entry name" value="Mito_carr"/>
    <property type="match status" value="3"/>
</dbReference>
<feature type="repeat" description="Solcar" evidence="12">
    <location>
        <begin position="274"/>
        <end position="362"/>
    </location>
</feature>
<dbReference type="PROSITE" id="PS50920">
    <property type="entry name" value="SOLCAR"/>
    <property type="match status" value="3"/>
</dbReference>
<dbReference type="InterPro" id="IPR023395">
    <property type="entry name" value="MCP_dom_sf"/>
</dbReference>
<feature type="transmembrane region" description="Helical" evidence="14">
    <location>
        <begin position="600"/>
        <end position="624"/>
    </location>
</feature>
<comment type="function">
    <text evidence="1">Mitochondrial transporter that mediates uptake of thiamine pyrophosphate (ThPP) into mitochondria.</text>
</comment>
<dbReference type="Gene3D" id="1.50.40.10">
    <property type="entry name" value="Mitochondrial carrier domain"/>
    <property type="match status" value="1"/>
</dbReference>
<comment type="subcellular location">
    <subcellularLocation>
        <location evidence="2">Mitochondrion inner membrane</location>
        <topology evidence="2">Multi-pass membrane protein</topology>
    </subcellularLocation>
</comment>
<comment type="similarity">
    <text evidence="3">Belongs to the TMEM19 family.</text>
</comment>